<dbReference type="Proteomes" id="UP000886124">
    <property type="component" value="Unassembled WGS sequence"/>
</dbReference>
<reference evidence="3" key="1">
    <citation type="journal article" date="2020" name="mSystems">
        <title>Genome- and Community-Level Interaction Insights into Carbon Utilization and Element Cycling Functions of Hydrothermarchaeota in Hydrothermal Sediment.</title>
        <authorList>
            <person name="Zhou Z."/>
            <person name="Liu Y."/>
            <person name="Xu W."/>
            <person name="Pan J."/>
            <person name="Luo Z.H."/>
            <person name="Li M."/>
        </authorList>
    </citation>
    <scope>NUCLEOTIDE SEQUENCE [LARGE SCALE GENOMIC DNA]</scope>
    <source>
        <strain evidence="3">HyVt-527</strain>
    </source>
</reference>
<name>A0A7V5PNC0_CALAY</name>
<evidence type="ECO:0000313" key="3">
    <source>
        <dbReference type="EMBL" id="HHJ51770.1"/>
    </source>
</evidence>
<protein>
    <recommendedName>
        <fullName evidence="2">DUF5723 domain-containing protein</fullName>
    </recommendedName>
</protein>
<organism evidence="3">
    <name type="scientific">Caldithrix abyssi</name>
    <dbReference type="NCBI Taxonomy" id="187145"/>
    <lineage>
        <taxon>Bacteria</taxon>
        <taxon>Pseudomonadati</taxon>
        <taxon>Calditrichota</taxon>
        <taxon>Calditrichia</taxon>
        <taxon>Calditrichales</taxon>
        <taxon>Calditrichaceae</taxon>
        <taxon>Caldithrix</taxon>
    </lineage>
</organism>
<feature type="signal peptide" evidence="1">
    <location>
        <begin position="1"/>
        <end position="19"/>
    </location>
</feature>
<evidence type="ECO:0000259" key="2">
    <source>
        <dbReference type="Pfam" id="PF18990"/>
    </source>
</evidence>
<dbReference type="AlphaFoldDB" id="A0A7V5PNC0"/>
<dbReference type="EMBL" id="DROD01000083">
    <property type="protein sequence ID" value="HHJ51770.1"/>
    <property type="molecule type" value="Genomic_DNA"/>
</dbReference>
<dbReference type="InterPro" id="IPR043781">
    <property type="entry name" value="DUF5723"/>
</dbReference>
<dbReference type="Gene3D" id="2.40.160.60">
    <property type="entry name" value="Outer membrane protein transport protein (OMPP1/FadL/TodX)"/>
    <property type="match status" value="1"/>
</dbReference>
<proteinExistence type="predicted"/>
<accession>A0A7V5PNC0</accession>
<feature type="chain" id="PRO_5030792733" description="DUF5723 domain-containing protein" evidence="1">
    <location>
        <begin position="20"/>
        <end position="440"/>
    </location>
</feature>
<dbReference type="Pfam" id="PF18990">
    <property type="entry name" value="DUF5723"/>
    <property type="match status" value="1"/>
</dbReference>
<evidence type="ECO:0000256" key="1">
    <source>
        <dbReference type="SAM" id="SignalP"/>
    </source>
</evidence>
<gene>
    <name evidence="3" type="ORF">ENJ89_01130</name>
</gene>
<sequence>MKRILFILLIALTPLWSQSFDGTGLGLAGSYTVTSRGIDALSWNPANIALPRGNTLEINIASANIALLNNAFSMNTYNRYFTHEGNPDTLLDSGEKRDFLNLIPENYWRLNTDVSANVLGLAFNNFAMGMQVISQGGIGFNKKPLEIGLYGENITTDYQLQIPEQVQGSAYAAVKISFGYAYPFRLQQFFPKLDARIQPVSVGIAVNYYLGIAVAEVQDSEILLHRFPAANDQDETIKYGGKAAVRVAIPEEGMIPGRGRGFDFGIAGGYGSQLRFGIGFSNLGASINWNYNTRMELHTISDSLKTADLIENGPETATRTDTTMDIDAFSTPLPSVMRVGAAYYLKPEWLVMAEWQQGLNKAFGNSTTPRISVATEYKVTQFFPVRAGIALGGKESFLFSLGFGLHLAVFDLDYSFAMKNALWPTHSEGLFQAVGMKFKL</sequence>
<feature type="domain" description="DUF5723" evidence="2">
    <location>
        <begin position="54"/>
        <end position="407"/>
    </location>
</feature>
<comment type="caution">
    <text evidence="3">The sequence shown here is derived from an EMBL/GenBank/DDBJ whole genome shotgun (WGS) entry which is preliminary data.</text>
</comment>
<keyword evidence="1" id="KW-0732">Signal</keyword>